<protein>
    <submittedName>
        <fullName evidence="2">Uncharacterized protein</fullName>
    </submittedName>
</protein>
<dbReference type="EMBL" id="WIXE01001223">
    <property type="protein sequence ID" value="KAK5985885.1"/>
    <property type="molecule type" value="Genomic_DNA"/>
</dbReference>
<gene>
    <name evidence="2" type="ORF">GCK32_013798</name>
</gene>
<feature type="region of interest" description="Disordered" evidence="1">
    <location>
        <begin position="1"/>
        <end position="80"/>
    </location>
</feature>
<evidence type="ECO:0000313" key="3">
    <source>
        <dbReference type="Proteomes" id="UP001331761"/>
    </source>
</evidence>
<reference evidence="2 3" key="1">
    <citation type="submission" date="2019-10" db="EMBL/GenBank/DDBJ databases">
        <title>Assembly and Annotation for the nematode Trichostrongylus colubriformis.</title>
        <authorList>
            <person name="Martin J."/>
        </authorList>
    </citation>
    <scope>NUCLEOTIDE SEQUENCE [LARGE SCALE GENOMIC DNA]</scope>
    <source>
        <strain evidence="2">G859</strain>
        <tissue evidence="2">Whole worm</tissue>
    </source>
</reference>
<evidence type="ECO:0000256" key="1">
    <source>
        <dbReference type="SAM" id="MobiDB-lite"/>
    </source>
</evidence>
<comment type="caution">
    <text evidence="2">The sequence shown here is derived from an EMBL/GenBank/DDBJ whole genome shotgun (WGS) entry which is preliminary data.</text>
</comment>
<sequence length="80" mass="8646">MFSSAAGSYGVTRADRRSHTLVKARTTDTINKNQDPDSDPPFAKNLPPSLHLTAEDGKPEIGRPSQGLDESDPKAIENAR</sequence>
<dbReference type="AlphaFoldDB" id="A0AAN8G8B0"/>
<accession>A0AAN8G8B0</accession>
<name>A0AAN8G8B0_TRICO</name>
<evidence type="ECO:0000313" key="2">
    <source>
        <dbReference type="EMBL" id="KAK5985885.1"/>
    </source>
</evidence>
<proteinExistence type="predicted"/>
<keyword evidence="3" id="KW-1185">Reference proteome</keyword>
<organism evidence="2 3">
    <name type="scientific">Trichostrongylus colubriformis</name>
    <name type="common">Black scour worm</name>
    <dbReference type="NCBI Taxonomy" id="6319"/>
    <lineage>
        <taxon>Eukaryota</taxon>
        <taxon>Metazoa</taxon>
        <taxon>Ecdysozoa</taxon>
        <taxon>Nematoda</taxon>
        <taxon>Chromadorea</taxon>
        <taxon>Rhabditida</taxon>
        <taxon>Rhabditina</taxon>
        <taxon>Rhabditomorpha</taxon>
        <taxon>Strongyloidea</taxon>
        <taxon>Trichostrongylidae</taxon>
        <taxon>Trichostrongylus</taxon>
    </lineage>
</organism>
<dbReference type="Proteomes" id="UP001331761">
    <property type="component" value="Unassembled WGS sequence"/>
</dbReference>
<feature type="compositionally biased region" description="Basic and acidic residues" evidence="1">
    <location>
        <begin position="71"/>
        <end position="80"/>
    </location>
</feature>